<gene>
    <name evidence="2" type="ORF">SPIL2461_LOCUS23053</name>
</gene>
<name>A0A812YEQ7_SYMPI</name>
<proteinExistence type="predicted"/>
<comment type="caution">
    <text evidence="2">The sequence shown here is derived from an EMBL/GenBank/DDBJ whole genome shotgun (WGS) entry which is preliminary data.</text>
</comment>
<protein>
    <submittedName>
        <fullName evidence="2">Uncharacterized protein</fullName>
    </submittedName>
</protein>
<sequence>MAQNSSFHFPVKQKNPPGKDDAPLNACTVEERRPSGSILEEWFVEPTSDFELWRSRGSNSVNIRCQAAKRKAEEVHCLECVSHIPDLLFAPWTSDGDATLLPSERRRRATLELLASVMQARLISPWRNGSMKLCRRAVGDKAAFCKAAAVTVPA</sequence>
<organism evidence="2 3">
    <name type="scientific">Symbiodinium pilosum</name>
    <name type="common">Dinoflagellate</name>
    <dbReference type="NCBI Taxonomy" id="2952"/>
    <lineage>
        <taxon>Eukaryota</taxon>
        <taxon>Sar</taxon>
        <taxon>Alveolata</taxon>
        <taxon>Dinophyceae</taxon>
        <taxon>Suessiales</taxon>
        <taxon>Symbiodiniaceae</taxon>
        <taxon>Symbiodinium</taxon>
    </lineage>
</organism>
<evidence type="ECO:0000313" key="2">
    <source>
        <dbReference type="EMBL" id="CAE7777654.1"/>
    </source>
</evidence>
<evidence type="ECO:0000256" key="1">
    <source>
        <dbReference type="SAM" id="MobiDB-lite"/>
    </source>
</evidence>
<dbReference type="EMBL" id="CAJNIZ010047884">
    <property type="protein sequence ID" value="CAE7777654.1"/>
    <property type="molecule type" value="Genomic_DNA"/>
</dbReference>
<keyword evidence="3" id="KW-1185">Reference proteome</keyword>
<feature type="region of interest" description="Disordered" evidence="1">
    <location>
        <begin position="1"/>
        <end position="25"/>
    </location>
</feature>
<evidence type="ECO:0000313" key="3">
    <source>
        <dbReference type="Proteomes" id="UP000649617"/>
    </source>
</evidence>
<reference evidence="2" key="1">
    <citation type="submission" date="2021-02" db="EMBL/GenBank/DDBJ databases">
        <authorList>
            <person name="Dougan E. K."/>
            <person name="Rhodes N."/>
            <person name="Thang M."/>
            <person name="Chan C."/>
        </authorList>
    </citation>
    <scope>NUCLEOTIDE SEQUENCE</scope>
</reference>
<accession>A0A812YEQ7</accession>
<dbReference type="AlphaFoldDB" id="A0A812YEQ7"/>
<dbReference type="OrthoDB" id="443773at2759"/>
<dbReference type="Proteomes" id="UP000649617">
    <property type="component" value="Unassembled WGS sequence"/>
</dbReference>